<evidence type="ECO:0000313" key="2">
    <source>
        <dbReference type="EMBL" id="MEV5508660.1"/>
    </source>
</evidence>
<proteinExistence type="predicted"/>
<accession>A0ABV3K4D8</accession>
<dbReference type="RefSeq" id="WP_109279531.1">
    <property type="nucleotide sequence ID" value="NZ_JBFAUK010000015.1"/>
</dbReference>
<name>A0ABV3K4D8_STRON</name>
<dbReference type="Proteomes" id="UP001552594">
    <property type="component" value="Unassembled WGS sequence"/>
</dbReference>
<feature type="region of interest" description="Disordered" evidence="1">
    <location>
        <begin position="1"/>
        <end position="27"/>
    </location>
</feature>
<gene>
    <name evidence="2" type="ORF">AB0L16_19715</name>
</gene>
<organism evidence="2 3">
    <name type="scientific">Streptomyces orinoci</name>
    <name type="common">Streptoverticillium orinoci</name>
    <dbReference type="NCBI Taxonomy" id="67339"/>
    <lineage>
        <taxon>Bacteria</taxon>
        <taxon>Bacillati</taxon>
        <taxon>Actinomycetota</taxon>
        <taxon>Actinomycetes</taxon>
        <taxon>Kitasatosporales</taxon>
        <taxon>Streptomycetaceae</taxon>
        <taxon>Streptomyces</taxon>
    </lineage>
</organism>
<evidence type="ECO:0000313" key="3">
    <source>
        <dbReference type="Proteomes" id="UP001552594"/>
    </source>
</evidence>
<evidence type="ECO:0000256" key="1">
    <source>
        <dbReference type="SAM" id="MobiDB-lite"/>
    </source>
</evidence>
<dbReference type="EMBL" id="JBFAUK010000015">
    <property type="protein sequence ID" value="MEV5508660.1"/>
    <property type="molecule type" value="Genomic_DNA"/>
</dbReference>
<keyword evidence="3" id="KW-1185">Reference proteome</keyword>
<feature type="region of interest" description="Disordered" evidence="1">
    <location>
        <begin position="234"/>
        <end position="268"/>
    </location>
</feature>
<sequence length="268" mass="28643">MAEHALQLNPRSGPAVHARAHAEHGHGTGPACTAFIDTWLAAGPHAVQRRHLQWHAALQSIAAGDFADARRRADTELHHGDVGMRPATNWRLLLAGQAPARTAELDHIHRLLAEPGGWAEVFHTFQLALGLAAASDTDALHTLARRAAGDARPDYAEVLAPVALALAHITTGSARAAVDLLTALGDPSERIGGVRVEREIIQDTLARVLMDAGRPSGRPTCSTTAPRRAVITPTKTSCSPRVRPRPPAPGERFTEVSSGAVTHRRRRV</sequence>
<comment type="caution">
    <text evidence="2">The sequence shown here is derived from an EMBL/GenBank/DDBJ whole genome shotgun (WGS) entry which is preliminary data.</text>
</comment>
<protein>
    <submittedName>
        <fullName evidence="2">Uncharacterized protein</fullName>
    </submittedName>
</protein>
<reference evidence="2 3" key="1">
    <citation type="submission" date="2024-06" db="EMBL/GenBank/DDBJ databases">
        <title>The Natural Products Discovery Center: Release of the First 8490 Sequenced Strains for Exploring Actinobacteria Biosynthetic Diversity.</title>
        <authorList>
            <person name="Kalkreuter E."/>
            <person name="Kautsar S.A."/>
            <person name="Yang D."/>
            <person name="Bader C.D."/>
            <person name="Teijaro C.N."/>
            <person name="Fluegel L."/>
            <person name="Davis C.M."/>
            <person name="Simpson J.R."/>
            <person name="Lauterbach L."/>
            <person name="Steele A.D."/>
            <person name="Gui C."/>
            <person name="Meng S."/>
            <person name="Li G."/>
            <person name="Viehrig K."/>
            <person name="Ye F."/>
            <person name="Su P."/>
            <person name="Kiefer A.F."/>
            <person name="Nichols A."/>
            <person name="Cepeda A.J."/>
            <person name="Yan W."/>
            <person name="Fan B."/>
            <person name="Jiang Y."/>
            <person name="Adhikari A."/>
            <person name="Zheng C.-J."/>
            <person name="Schuster L."/>
            <person name="Cowan T.M."/>
            <person name="Smanski M.J."/>
            <person name="Chevrette M.G."/>
            <person name="De Carvalho L.P.S."/>
            <person name="Shen B."/>
        </authorList>
    </citation>
    <scope>NUCLEOTIDE SEQUENCE [LARGE SCALE GENOMIC DNA]</scope>
    <source>
        <strain evidence="2 3">NPDC052347</strain>
    </source>
</reference>